<evidence type="ECO:0000259" key="13">
    <source>
        <dbReference type="Pfam" id="PF23259"/>
    </source>
</evidence>
<name>A0A6I9TJ38_SESIN</name>
<evidence type="ECO:0000256" key="2">
    <source>
        <dbReference type="ARBA" id="ARBA00022448"/>
    </source>
</evidence>
<keyword evidence="4 10" id="KW-0812">Transmembrane</keyword>
<dbReference type="Pfam" id="PF23259">
    <property type="entry name" value="CHX17_C"/>
    <property type="match status" value="1"/>
</dbReference>
<dbReference type="PANTHER" id="PTHR32468">
    <property type="entry name" value="CATION/H + ANTIPORTER"/>
    <property type="match status" value="1"/>
</dbReference>
<proteinExistence type="inferred from homology"/>
<dbReference type="InParanoid" id="A0A6I9TJ38"/>
<evidence type="ECO:0000256" key="3">
    <source>
        <dbReference type="ARBA" id="ARBA00022538"/>
    </source>
</evidence>
<dbReference type="GO" id="GO:0006885">
    <property type="term" value="P:regulation of pH"/>
    <property type="evidence" value="ECO:0007669"/>
    <property type="project" value="TreeGrafter"/>
</dbReference>
<feature type="domain" description="Cation/H(+) antiporter central" evidence="12">
    <location>
        <begin position="487"/>
        <end position="610"/>
    </location>
</feature>
<evidence type="ECO:0000256" key="10">
    <source>
        <dbReference type="SAM" id="Phobius"/>
    </source>
</evidence>
<feature type="transmembrane region" description="Helical" evidence="10">
    <location>
        <begin position="410"/>
        <end position="429"/>
    </location>
</feature>
<dbReference type="InterPro" id="IPR038770">
    <property type="entry name" value="Na+/solute_symporter_sf"/>
</dbReference>
<feature type="domain" description="Cation/H(+) antiporter C-terminal" evidence="13">
    <location>
        <begin position="628"/>
        <end position="769"/>
    </location>
</feature>
<feature type="transmembrane region" description="Helical" evidence="10">
    <location>
        <begin position="314"/>
        <end position="335"/>
    </location>
</feature>
<feature type="transmembrane region" description="Helical" evidence="10">
    <location>
        <begin position="37"/>
        <end position="55"/>
    </location>
</feature>
<reference evidence="15" key="1">
    <citation type="submission" date="2025-08" db="UniProtKB">
        <authorList>
            <consortium name="RefSeq"/>
        </authorList>
    </citation>
    <scope>IDENTIFICATION</scope>
</reference>
<dbReference type="InterPro" id="IPR057290">
    <property type="entry name" value="CHX17_C"/>
</dbReference>
<feature type="transmembrane region" description="Helical" evidence="10">
    <location>
        <begin position="230"/>
        <end position="249"/>
    </location>
</feature>
<keyword evidence="8 10" id="KW-0472">Membrane</keyword>
<dbReference type="GO" id="GO:0012505">
    <property type="term" value="C:endomembrane system"/>
    <property type="evidence" value="ECO:0007669"/>
    <property type="project" value="TreeGrafter"/>
</dbReference>
<accession>A0A6I9TJ38</accession>
<evidence type="ECO:0000256" key="8">
    <source>
        <dbReference type="ARBA" id="ARBA00023136"/>
    </source>
</evidence>
<comment type="subcellular location">
    <subcellularLocation>
        <location evidence="1">Membrane</location>
        <topology evidence="1">Multi-pass membrane protein</topology>
    </subcellularLocation>
</comment>
<dbReference type="PANTHER" id="PTHR32468:SF66">
    <property type="entry name" value="CATION_H+ EXCHANGER DOMAIN-CONTAINING PROTEIN"/>
    <property type="match status" value="1"/>
</dbReference>
<dbReference type="GO" id="GO:0015297">
    <property type="term" value="F:antiporter activity"/>
    <property type="evidence" value="ECO:0007669"/>
    <property type="project" value="InterPro"/>
</dbReference>
<dbReference type="InterPro" id="IPR050794">
    <property type="entry name" value="CPA2_transporter"/>
</dbReference>
<keyword evidence="6 10" id="KW-1133">Transmembrane helix</keyword>
<organism evidence="14 15">
    <name type="scientific">Sesamum indicum</name>
    <name type="common">Oriental sesame</name>
    <name type="synonym">Sesamum orientale</name>
    <dbReference type="NCBI Taxonomy" id="4182"/>
    <lineage>
        <taxon>Eukaryota</taxon>
        <taxon>Viridiplantae</taxon>
        <taxon>Streptophyta</taxon>
        <taxon>Embryophyta</taxon>
        <taxon>Tracheophyta</taxon>
        <taxon>Spermatophyta</taxon>
        <taxon>Magnoliopsida</taxon>
        <taxon>eudicotyledons</taxon>
        <taxon>Gunneridae</taxon>
        <taxon>Pentapetalae</taxon>
        <taxon>asterids</taxon>
        <taxon>lamiids</taxon>
        <taxon>Lamiales</taxon>
        <taxon>Pedaliaceae</taxon>
        <taxon>Sesamum</taxon>
    </lineage>
</organism>
<feature type="transmembrane region" description="Helical" evidence="10">
    <location>
        <begin position="62"/>
        <end position="79"/>
    </location>
</feature>
<dbReference type="InterPro" id="IPR006153">
    <property type="entry name" value="Cation/H_exchanger_TM"/>
</dbReference>
<feature type="transmembrane region" description="Helical" evidence="10">
    <location>
        <begin position="164"/>
        <end position="184"/>
    </location>
</feature>
<evidence type="ECO:0000256" key="5">
    <source>
        <dbReference type="ARBA" id="ARBA00022958"/>
    </source>
</evidence>
<dbReference type="GO" id="GO:1902600">
    <property type="term" value="P:proton transmembrane transport"/>
    <property type="evidence" value="ECO:0007669"/>
    <property type="project" value="InterPro"/>
</dbReference>
<evidence type="ECO:0000256" key="1">
    <source>
        <dbReference type="ARBA" id="ARBA00004141"/>
    </source>
</evidence>
<evidence type="ECO:0000259" key="12">
    <source>
        <dbReference type="Pfam" id="PF23256"/>
    </source>
</evidence>
<dbReference type="GO" id="GO:0006813">
    <property type="term" value="P:potassium ion transport"/>
    <property type="evidence" value="ECO:0007669"/>
    <property type="project" value="UniProtKB-KW"/>
</dbReference>
<keyword evidence="7" id="KW-0406">Ion transport</keyword>
<evidence type="ECO:0000259" key="11">
    <source>
        <dbReference type="Pfam" id="PF00999"/>
    </source>
</evidence>
<evidence type="ECO:0000256" key="4">
    <source>
        <dbReference type="ARBA" id="ARBA00022692"/>
    </source>
</evidence>
<feature type="transmembrane region" description="Helical" evidence="10">
    <location>
        <begin position="379"/>
        <end position="398"/>
    </location>
</feature>
<evidence type="ECO:0000313" key="15">
    <source>
        <dbReference type="RefSeq" id="XP_011080827.2"/>
    </source>
</evidence>
<dbReference type="GO" id="GO:0016020">
    <property type="term" value="C:membrane"/>
    <property type="evidence" value="ECO:0007669"/>
    <property type="project" value="UniProtKB-SubCell"/>
</dbReference>
<dbReference type="RefSeq" id="XP_011080827.2">
    <property type="nucleotide sequence ID" value="XM_011082525.2"/>
</dbReference>
<evidence type="ECO:0000256" key="6">
    <source>
        <dbReference type="ARBA" id="ARBA00022989"/>
    </source>
</evidence>
<gene>
    <name evidence="15" type="primary">LOC105163988</name>
</gene>
<keyword evidence="14" id="KW-1185">Reference proteome</keyword>
<dbReference type="InterPro" id="IPR057291">
    <property type="entry name" value="CHX17_2nd"/>
</dbReference>
<evidence type="ECO:0000313" key="14">
    <source>
        <dbReference type="Proteomes" id="UP000504604"/>
    </source>
</evidence>
<dbReference type="OrthoDB" id="1868135at2759"/>
<keyword evidence="2" id="KW-0813">Transport</keyword>
<dbReference type="KEGG" id="sind:105163988"/>
<feature type="transmembrane region" description="Helical" evidence="10">
    <location>
        <begin position="128"/>
        <end position="152"/>
    </location>
</feature>
<sequence length="809" mass="89886">MNYTALIENTICYPLDSRQYKGMFYGDSPFSFDTPRLLFQLSLCALLTAIIQVLLTPLGQSVFISQVLAGVILGSSFLGSNEAFSKMVFPTSSFYVVDTFAYFGVMLFLFIIGVKTDMSLVRKSGKKAVAIGICSFSIPLILNIMLGQFLIFSTPMEPMLHRSIVWIAPFQALSSFHVIVCLLADLNLRNSELGRLAISSSLISGLCSCIWTFILFIGKLGVSTKNQQHYSLMALSATSVMVLFSLFVFRPLILWMTRRTSNAKSLKESYVCTIFIIVLGSAIFGELFGIHFLFGPMILGIVIPDGPPLGSALVNKLECFISSIILPIYFVVSGAKLDLSAISLRNFAIIQLLAFFALLWKIVAVMLPSVYCKMTLIDALYLGLIMGNQGIIEVLLLGKAQTLQLIDKQSYSIMVLSIVLFTGILAPIVKFSYKPLERYTGSKGMTIQYANPFVELRLLACMHYEEHTPSVINLFEASYPNPKSPICFYVIRFLELAGRSAPVLMAHHPGMRNPFMSHESEPIINALKLFESEKKGHATVYPFTAISPYAEMHDSVCSLAAEKKVSLVIVLFHRHPHIHVSKGESTAIRVVNHNIIKKSPCSVGILVDCGAMNYSVPILSRACVYRIGMFFLGGSDDREALAYARRMGQHPNVHLTLVHFVDADINAAYSSDMEQDLHIVNEYRDIDMMNQRCLYREELVKDSFGVVSVIRRMTSCFDLILVGRQHNNDSPLLAGISDFNEFPELGCLGDMIVSSDPTRKVSVLVVQQALSSESKMGDPEFIRESSYVLPNMQYTDGNVKVVTGMPIRV</sequence>
<keyword evidence="5" id="KW-0630">Potassium</keyword>
<evidence type="ECO:0000256" key="9">
    <source>
        <dbReference type="ARBA" id="ARBA00038341"/>
    </source>
</evidence>
<feature type="transmembrane region" description="Helical" evidence="10">
    <location>
        <begin position="270"/>
        <end position="294"/>
    </location>
</feature>
<feature type="domain" description="Cation/H+ exchanger transmembrane" evidence="11">
    <location>
        <begin position="46"/>
        <end position="429"/>
    </location>
</feature>
<feature type="transmembrane region" description="Helical" evidence="10">
    <location>
        <begin position="347"/>
        <end position="367"/>
    </location>
</feature>
<dbReference type="Pfam" id="PF00999">
    <property type="entry name" value="Na_H_Exchanger"/>
    <property type="match status" value="1"/>
</dbReference>
<keyword evidence="3" id="KW-0633">Potassium transport</keyword>
<dbReference type="GeneID" id="105163988"/>
<dbReference type="Pfam" id="PF23256">
    <property type="entry name" value="CHX17_2nd"/>
    <property type="match status" value="1"/>
</dbReference>
<feature type="transmembrane region" description="Helical" evidence="10">
    <location>
        <begin position="196"/>
        <end position="218"/>
    </location>
</feature>
<dbReference type="Proteomes" id="UP000504604">
    <property type="component" value="Linkage group LG6"/>
</dbReference>
<dbReference type="Gene3D" id="1.20.1530.20">
    <property type="match status" value="1"/>
</dbReference>
<comment type="similarity">
    <text evidence="9">Belongs to the monovalent cation:proton antiporter 2 (CPA2) transporter (TC 2.A.37) family. CHX (TC 2.A.37.4) subfamily.</text>
</comment>
<dbReference type="AlphaFoldDB" id="A0A6I9TJ38"/>
<evidence type="ECO:0000256" key="7">
    <source>
        <dbReference type="ARBA" id="ARBA00023065"/>
    </source>
</evidence>
<protein>
    <submittedName>
        <fullName evidence="15">Cation/H(+) antiporter 15-like</fullName>
    </submittedName>
</protein>
<feature type="transmembrane region" description="Helical" evidence="10">
    <location>
        <begin position="99"/>
        <end position="116"/>
    </location>
</feature>